<sequence length="185" mass="21626">MAINMEDEIITNRLMYDGDNGTDIKLIDSILRTLLYVYNNKHEGDINIIKKSLLQNVEKLKLVSERSRSIILSNKVQQNLYTDVIASYNEKFSNLENNTNQSIDKLKQCKVLYEHANDYRLMSLSVNEFPTKDKIMKKIQQTKDLILELNKSHFLLKNRMDDRKKQLHCLSTILSVIENTEDSDL</sequence>
<dbReference type="GO" id="GO:0000445">
    <property type="term" value="C:THO complex part of transcription export complex"/>
    <property type="evidence" value="ECO:0007669"/>
    <property type="project" value="InterPro"/>
</dbReference>
<accession>A0A177AUX1</accession>
<name>A0A177AUX1_9BILA</name>
<keyword evidence="2" id="KW-0539">Nucleus</keyword>
<evidence type="ECO:0000313" key="4">
    <source>
        <dbReference type="Proteomes" id="UP000078046"/>
    </source>
</evidence>
<dbReference type="Pfam" id="PF05615">
    <property type="entry name" value="THOC7"/>
    <property type="match status" value="1"/>
</dbReference>
<comment type="subcellular location">
    <subcellularLocation>
        <location evidence="1">Nucleus</location>
    </subcellularLocation>
</comment>
<keyword evidence="4" id="KW-1185">Reference proteome</keyword>
<proteinExistence type="predicted"/>
<dbReference type="Proteomes" id="UP000078046">
    <property type="component" value="Unassembled WGS sequence"/>
</dbReference>
<protein>
    <recommendedName>
        <fullName evidence="5">THO complex subunit 7</fullName>
    </recommendedName>
</protein>
<reference evidence="3 4" key="1">
    <citation type="submission" date="2016-04" db="EMBL/GenBank/DDBJ databases">
        <title>The genome of Intoshia linei affirms orthonectids as highly simplified spiralians.</title>
        <authorList>
            <person name="Mikhailov K.V."/>
            <person name="Slusarev G.S."/>
            <person name="Nikitin M.A."/>
            <person name="Logacheva M.D."/>
            <person name="Penin A."/>
            <person name="Aleoshin V."/>
            <person name="Panchin Y.V."/>
        </authorList>
    </citation>
    <scope>NUCLEOTIDE SEQUENCE [LARGE SCALE GENOMIC DNA]</scope>
    <source>
        <strain evidence="3">Intl2013</strain>
        <tissue evidence="3">Whole animal</tissue>
    </source>
</reference>
<dbReference type="GO" id="GO:0006397">
    <property type="term" value="P:mRNA processing"/>
    <property type="evidence" value="ECO:0007669"/>
    <property type="project" value="InterPro"/>
</dbReference>
<dbReference type="OrthoDB" id="205166at2759"/>
<evidence type="ECO:0000256" key="2">
    <source>
        <dbReference type="ARBA" id="ARBA00023242"/>
    </source>
</evidence>
<evidence type="ECO:0000256" key="1">
    <source>
        <dbReference type="ARBA" id="ARBA00004123"/>
    </source>
</evidence>
<dbReference type="AlphaFoldDB" id="A0A177AUX1"/>
<dbReference type="EMBL" id="LWCA01001407">
    <property type="protein sequence ID" value="OAF65183.1"/>
    <property type="molecule type" value="Genomic_DNA"/>
</dbReference>
<dbReference type="InterPro" id="IPR008501">
    <property type="entry name" value="THOC7/Mft1"/>
</dbReference>
<evidence type="ECO:0008006" key="5">
    <source>
        <dbReference type="Google" id="ProtNLM"/>
    </source>
</evidence>
<gene>
    <name evidence="3" type="ORF">A3Q56_07111</name>
</gene>
<organism evidence="3 4">
    <name type="scientific">Intoshia linei</name>
    <dbReference type="NCBI Taxonomy" id="1819745"/>
    <lineage>
        <taxon>Eukaryota</taxon>
        <taxon>Metazoa</taxon>
        <taxon>Spiralia</taxon>
        <taxon>Lophotrochozoa</taxon>
        <taxon>Mesozoa</taxon>
        <taxon>Orthonectida</taxon>
        <taxon>Rhopaluridae</taxon>
        <taxon>Intoshia</taxon>
    </lineage>
</organism>
<evidence type="ECO:0000313" key="3">
    <source>
        <dbReference type="EMBL" id="OAF65183.1"/>
    </source>
</evidence>
<comment type="caution">
    <text evidence="3">The sequence shown here is derived from an EMBL/GenBank/DDBJ whole genome shotgun (WGS) entry which is preliminary data.</text>
</comment>